<dbReference type="AlphaFoldDB" id="A0A1E5RGU1"/>
<reference evidence="5" key="1">
    <citation type="journal article" date="2016" name="Genome Announc.">
        <title>Genome sequences of three species of Hanseniaspora isolated from spontaneous wine fermentations.</title>
        <authorList>
            <person name="Sternes P.R."/>
            <person name="Lee D."/>
            <person name="Kutyna D.R."/>
            <person name="Borneman A.R."/>
        </authorList>
    </citation>
    <scope>NUCLEOTIDE SEQUENCE [LARGE SCALE GENOMIC DNA]</scope>
    <source>
        <strain evidence="5">AWRI3579</strain>
    </source>
</reference>
<accession>A0A1E5RGU1</accession>
<sequence length="889" mass="103261">MLAVIQNIQNTISDIQENIDAILKDQEHIQLEIENDPKFNELFLAKGQENDNSNAIIAHETKNPTIDKKSDILSKDQEYITQIEVLRSLQLIARLIEEFEKCLAKWSFEDAYVKLQQMCEKHKTLWQSFPLQLSLQLQKSLTSKLDELHLDFLEKLVKVYKFFFQTNEDKNELVLNVVSEDGNVSLKDVHTFVVSSLLEHKNIENVTKENSTLFIDTWFIDSIVDSNSVMEHCLSLMNGVAIKYIKLNNIIDRYIKYVLFHNSVCLSITKNSGLCWSVETSTLSSNEKVPFERQVENMQNVAALYDFLMVQNQEYYNFSKLSQTLVKQFENFIKLNVKPLWNKETNFKKEIIKIVEKSETLSRSNLLNILLDRSGNTYNSIIMDKLIREGFVELRNLFSDTTVLEKTRFVSLPRKVNDEAYLENSNEEISVKKIESQKSDISESELDDGWGWEDDVLEDNNDQSFEADTTIREDSVELPHKSNQMTLPEKSATTTKKTKNTDWADSLNEEELEADDGWNVDDDMLSLNDNKSSHEPAHKNTGTGKDSEYGDETDAWSINESLNLDDDAEMQKSESKKSDDKDVLETKGKVAHDEFHVSEATFKFLECWKLLNTRIANELPSCNSSEINKEYRLNLLLTSYYAMCTSQYDGDWTKYVNDIEYLKFEFSHNKDFQESAVSNISQLFHLSNNLVDNKMQMIEKRLYSLTFLQLKIIKNHESMGDPDWSVTFDELLPFLSSIFHNQILHVGVLEKKIQMVLEMTAFFYEKCIIKPVSEWNVISEIASENISELIQLISQNLDDILLNFFTQESVSKPHRQQFMNLRERVTLVAKVLTARLKDIMEMFYNGDFYLFETNEIVNWLVLLFADTRKRSDCIEEIKAIRAEAESEQS</sequence>
<dbReference type="FunCoup" id="A0A1E5RGU1">
    <property type="interactions" value="51"/>
</dbReference>
<dbReference type="EMBL" id="LPNM01000006">
    <property type="protein sequence ID" value="OEJ86076.1"/>
    <property type="molecule type" value="Genomic_DNA"/>
</dbReference>
<protein>
    <submittedName>
        <fullName evidence="4">Protein transport protein DSL1</fullName>
    </submittedName>
</protein>
<feature type="compositionally biased region" description="Basic and acidic residues" evidence="1">
    <location>
        <begin position="471"/>
        <end position="480"/>
    </location>
</feature>
<dbReference type="InterPro" id="IPR038442">
    <property type="entry name" value="Dsl1_N_sf"/>
</dbReference>
<feature type="compositionally biased region" description="Acidic residues" evidence="1">
    <location>
        <begin position="442"/>
        <end position="457"/>
    </location>
</feature>
<dbReference type="Gene3D" id="1.10.357.150">
    <property type="match status" value="1"/>
</dbReference>
<feature type="compositionally biased region" description="Acidic residues" evidence="1">
    <location>
        <begin position="507"/>
        <end position="524"/>
    </location>
</feature>
<dbReference type="InterPro" id="IPR046362">
    <property type="entry name" value="Zw10/DSL1_C_sf"/>
</dbReference>
<dbReference type="InterPro" id="IPR021876">
    <property type="entry name" value="Dsl1_C"/>
</dbReference>
<evidence type="ECO:0000259" key="3">
    <source>
        <dbReference type="Pfam" id="PF11989"/>
    </source>
</evidence>
<dbReference type="Gene3D" id="1.20.58.2230">
    <property type="entry name" value="Retrograde transport protein Dsl1, N-terminal domain"/>
    <property type="match status" value="1"/>
</dbReference>
<proteinExistence type="predicted"/>
<dbReference type="Gene3D" id="1.10.287.3290">
    <property type="match status" value="1"/>
</dbReference>
<evidence type="ECO:0000259" key="2">
    <source>
        <dbReference type="Pfam" id="PF11988"/>
    </source>
</evidence>
<dbReference type="Pfam" id="PF11989">
    <property type="entry name" value="Dsl1_C"/>
    <property type="match status" value="1"/>
</dbReference>
<comment type="caution">
    <text evidence="4">The sequence shown here is derived from an EMBL/GenBank/DDBJ whole genome shotgun (WGS) entry which is preliminary data.</text>
</comment>
<feature type="domain" description="Retrograde transport protein Dsl1 C-terminal" evidence="3">
    <location>
        <begin position="681"/>
        <end position="885"/>
    </location>
</feature>
<dbReference type="Proteomes" id="UP000095728">
    <property type="component" value="Unassembled WGS sequence"/>
</dbReference>
<dbReference type="InterPro" id="IPR021875">
    <property type="entry name" value="Dsl1_N_dom"/>
</dbReference>
<evidence type="ECO:0000313" key="4">
    <source>
        <dbReference type="EMBL" id="OEJ86076.1"/>
    </source>
</evidence>
<feature type="region of interest" description="Disordered" evidence="1">
    <location>
        <begin position="471"/>
        <end position="552"/>
    </location>
</feature>
<dbReference type="Pfam" id="PF11988">
    <property type="entry name" value="Dsl1_N"/>
    <property type="match status" value="1"/>
</dbReference>
<dbReference type="OrthoDB" id="534815at2759"/>
<evidence type="ECO:0000313" key="5">
    <source>
        <dbReference type="Proteomes" id="UP000095728"/>
    </source>
</evidence>
<feature type="region of interest" description="Disordered" evidence="1">
    <location>
        <begin position="435"/>
        <end position="457"/>
    </location>
</feature>
<evidence type="ECO:0000256" key="1">
    <source>
        <dbReference type="SAM" id="MobiDB-lite"/>
    </source>
</evidence>
<name>A0A1E5RGU1_9ASCO</name>
<feature type="domain" description="Retrograde transport protein Dsl1 N-terminal" evidence="2">
    <location>
        <begin position="23"/>
        <end position="392"/>
    </location>
</feature>
<dbReference type="InParanoid" id="A0A1E5RGU1"/>
<organism evidence="4 5">
    <name type="scientific">Hanseniaspora osmophila</name>
    <dbReference type="NCBI Taxonomy" id="56408"/>
    <lineage>
        <taxon>Eukaryota</taxon>
        <taxon>Fungi</taxon>
        <taxon>Dikarya</taxon>
        <taxon>Ascomycota</taxon>
        <taxon>Saccharomycotina</taxon>
        <taxon>Saccharomycetes</taxon>
        <taxon>Saccharomycodales</taxon>
        <taxon>Saccharomycodaceae</taxon>
        <taxon>Hanseniaspora</taxon>
    </lineage>
</organism>
<gene>
    <name evidence="4" type="ORF">AWRI3579_g1565</name>
</gene>
<dbReference type="Gene3D" id="1.20.58.1440">
    <property type="match status" value="1"/>
</dbReference>
<keyword evidence="5" id="KW-1185">Reference proteome</keyword>